<dbReference type="EMBL" id="CAJNNV010024465">
    <property type="protein sequence ID" value="CAE8609941.1"/>
    <property type="molecule type" value="Genomic_DNA"/>
</dbReference>
<keyword evidence="6" id="KW-0812">Transmembrane</keyword>
<keyword evidence="6" id="KW-0472">Membrane</keyword>
<gene>
    <name evidence="8" type="ORF">PGLA1383_LOCUS27768</name>
</gene>
<dbReference type="PROSITE" id="PS50011">
    <property type="entry name" value="PROTEIN_KINASE_DOM"/>
    <property type="match status" value="1"/>
</dbReference>
<comment type="caution">
    <text evidence="8">The sequence shown here is derived from an EMBL/GenBank/DDBJ whole genome shotgun (WGS) entry which is preliminary data.</text>
</comment>
<keyword evidence="3" id="KW-0547">Nucleotide-binding</keyword>
<organism evidence="8 9">
    <name type="scientific">Polarella glacialis</name>
    <name type="common">Dinoflagellate</name>
    <dbReference type="NCBI Taxonomy" id="89957"/>
    <lineage>
        <taxon>Eukaryota</taxon>
        <taxon>Sar</taxon>
        <taxon>Alveolata</taxon>
        <taxon>Dinophyceae</taxon>
        <taxon>Suessiales</taxon>
        <taxon>Suessiaceae</taxon>
        <taxon>Polarella</taxon>
    </lineage>
</organism>
<keyword evidence="9" id="KW-1185">Reference proteome</keyword>
<dbReference type="InterPro" id="IPR050205">
    <property type="entry name" value="CDPK_Ser/Thr_kinases"/>
</dbReference>
<dbReference type="SUPFAM" id="SSF56112">
    <property type="entry name" value="Protein kinase-like (PK-like)"/>
    <property type="match status" value="1"/>
</dbReference>
<dbReference type="Proteomes" id="UP000654075">
    <property type="component" value="Unassembled WGS sequence"/>
</dbReference>
<evidence type="ECO:0000256" key="1">
    <source>
        <dbReference type="ARBA" id="ARBA00022527"/>
    </source>
</evidence>
<evidence type="ECO:0000259" key="7">
    <source>
        <dbReference type="PROSITE" id="PS50011"/>
    </source>
</evidence>
<proteinExistence type="predicted"/>
<evidence type="ECO:0000256" key="5">
    <source>
        <dbReference type="ARBA" id="ARBA00022840"/>
    </source>
</evidence>
<sequence length="222" mass="23687">MSPLKLIDFGLSRRLSYEGVARLTPKMGTAEYMSPEAFNGQIDLAFADRSDMWSLGVILHVMFVGHFPSPNLAEEGAVEDYLQMPFFGGISDLGLDLLGKLLEKEPGKRLTASAALAHPWLAQEALSAPVLHFAQKLPASVRSFAQAPGFRRLAFAAVVKQGGVSGGSLSLVRLLYQDLALVVVFVVVVLVVVVVVIVVVVSFVVVVVVVFVVVALSGLGLV</sequence>
<keyword evidence="5" id="KW-0067">ATP-binding</keyword>
<evidence type="ECO:0000256" key="3">
    <source>
        <dbReference type="ARBA" id="ARBA00022741"/>
    </source>
</evidence>
<evidence type="ECO:0000313" key="8">
    <source>
        <dbReference type="EMBL" id="CAE8609941.1"/>
    </source>
</evidence>
<keyword evidence="2" id="KW-0808">Transferase</keyword>
<evidence type="ECO:0000256" key="4">
    <source>
        <dbReference type="ARBA" id="ARBA00022777"/>
    </source>
</evidence>
<dbReference type="GO" id="GO:0005524">
    <property type="term" value="F:ATP binding"/>
    <property type="evidence" value="ECO:0007669"/>
    <property type="project" value="UniProtKB-KW"/>
</dbReference>
<keyword evidence="1" id="KW-0723">Serine/threonine-protein kinase</keyword>
<dbReference type="OrthoDB" id="1405469at2759"/>
<evidence type="ECO:0000313" key="9">
    <source>
        <dbReference type="Proteomes" id="UP000654075"/>
    </source>
</evidence>
<dbReference type="Gene3D" id="1.10.510.10">
    <property type="entry name" value="Transferase(Phosphotransferase) domain 1"/>
    <property type="match status" value="1"/>
</dbReference>
<dbReference type="InterPro" id="IPR000719">
    <property type="entry name" value="Prot_kinase_dom"/>
</dbReference>
<keyword evidence="6" id="KW-1133">Transmembrane helix</keyword>
<dbReference type="PANTHER" id="PTHR24349">
    <property type="entry name" value="SERINE/THREONINE-PROTEIN KINASE"/>
    <property type="match status" value="1"/>
</dbReference>
<keyword evidence="4" id="KW-0418">Kinase</keyword>
<evidence type="ECO:0000256" key="2">
    <source>
        <dbReference type="ARBA" id="ARBA00022679"/>
    </source>
</evidence>
<name>A0A813FHC9_POLGL</name>
<reference evidence="8" key="1">
    <citation type="submission" date="2021-02" db="EMBL/GenBank/DDBJ databases">
        <authorList>
            <person name="Dougan E. K."/>
            <person name="Rhodes N."/>
            <person name="Thang M."/>
            <person name="Chan C."/>
        </authorList>
    </citation>
    <scope>NUCLEOTIDE SEQUENCE</scope>
</reference>
<feature type="transmembrane region" description="Helical" evidence="6">
    <location>
        <begin position="203"/>
        <end position="221"/>
    </location>
</feature>
<accession>A0A813FHC9</accession>
<evidence type="ECO:0000256" key="6">
    <source>
        <dbReference type="SAM" id="Phobius"/>
    </source>
</evidence>
<feature type="transmembrane region" description="Helical" evidence="6">
    <location>
        <begin position="179"/>
        <end position="197"/>
    </location>
</feature>
<dbReference type="OMA" id="IADQKYS"/>
<dbReference type="GO" id="GO:0004674">
    <property type="term" value="F:protein serine/threonine kinase activity"/>
    <property type="evidence" value="ECO:0007669"/>
    <property type="project" value="UniProtKB-KW"/>
</dbReference>
<dbReference type="Pfam" id="PF00069">
    <property type="entry name" value="Pkinase"/>
    <property type="match status" value="1"/>
</dbReference>
<dbReference type="SMART" id="SM00220">
    <property type="entry name" value="S_TKc"/>
    <property type="match status" value="1"/>
</dbReference>
<dbReference type="AlphaFoldDB" id="A0A813FHC9"/>
<dbReference type="InterPro" id="IPR011009">
    <property type="entry name" value="Kinase-like_dom_sf"/>
</dbReference>
<feature type="domain" description="Protein kinase" evidence="7">
    <location>
        <begin position="1"/>
        <end position="121"/>
    </location>
</feature>
<protein>
    <recommendedName>
        <fullName evidence="7">Protein kinase domain-containing protein</fullName>
    </recommendedName>
</protein>